<dbReference type="GO" id="GO:0003735">
    <property type="term" value="F:structural constituent of ribosome"/>
    <property type="evidence" value="ECO:0007669"/>
    <property type="project" value="InterPro"/>
</dbReference>
<dbReference type="AlphaFoldDB" id="V4GR11"/>
<organism evidence="5 6">
    <name type="scientific">Candidatus Halobonum tyrrellensis G22</name>
    <dbReference type="NCBI Taxonomy" id="1324957"/>
    <lineage>
        <taxon>Archaea</taxon>
        <taxon>Methanobacteriati</taxon>
        <taxon>Methanobacteriota</taxon>
        <taxon>Stenosarchaea group</taxon>
        <taxon>Halobacteria</taxon>
        <taxon>Halobacteriales</taxon>
        <taxon>Haloferacaceae</taxon>
        <taxon>Candidatus Halobonum</taxon>
    </lineage>
</organism>
<dbReference type="STRING" id="1324957.K933_13501"/>
<dbReference type="Gene3D" id="3.10.20.10">
    <property type="match status" value="1"/>
</dbReference>
<dbReference type="eggNOG" id="arCOG04175">
    <property type="taxonomic scope" value="Archaea"/>
</dbReference>
<evidence type="ECO:0000259" key="4">
    <source>
        <dbReference type="Pfam" id="PF01775"/>
    </source>
</evidence>
<evidence type="ECO:0000313" key="6">
    <source>
        <dbReference type="Proteomes" id="UP000017840"/>
    </source>
</evidence>
<dbReference type="GO" id="GO:0070180">
    <property type="term" value="F:large ribosomal subunit rRNA binding"/>
    <property type="evidence" value="ECO:0007669"/>
    <property type="project" value="UniProtKB-UniRule"/>
</dbReference>
<dbReference type="Proteomes" id="UP000017840">
    <property type="component" value="Unassembled WGS sequence"/>
</dbReference>
<dbReference type="GO" id="GO:0005840">
    <property type="term" value="C:ribosome"/>
    <property type="evidence" value="ECO:0007669"/>
    <property type="project" value="UniProtKB-KW"/>
</dbReference>
<evidence type="ECO:0000256" key="2">
    <source>
        <dbReference type="ARBA" id="ARBA00023274"/>
    </source>
</evidence>
<protein>
    <recommendedName>
        <fullName evidence="3">Large ribosomal subunit protein eL20</fullName>
    </recommendedName>
</protein>
<gene>
    <name evidence="3" type="primary">rpl18a</name>
    <name evidence="3" type="synonym">rpl20e</name>
    <name evidence="3" type="synonym">rplX</name>
    <name evidence="5" type="ORF">K933_13501</name>
</gene>
<dbReference type="NCBIfam" id="NF001981">
    <property type="entry name" value="PRK00773.1-1"/>
    <property type="match status" value="1"/>
</dbReference>
<reference evidence="5 6" key="1">
    <citation type="journal article" date="2013" name="Genome Announc.">
        <title>Draft Genome Sequence of 'Candidatus Halobonum tyrrellensis' Strain G22, Isolated from the Hypersaline Waters of Lake Tyrrell, Australia.</title>
        <authorList>
            <person name="Ugalde J.A."/>
            <person name="Narasingarao P."/>
            <person name="Kuo S."/>
            <person name="Podell S."/>
            <person name="Allen E.E."/>
        </authorList>
    </citation>
    <scope>NUCLEOTIDE SEQUENCE [LARGE SCALE GENOMIC DNA]</scope>
    <source>
        <strain evidence="5 6">G22</strain>
    </source>
</reference>
<comment type="subunit">
    <text evidence="3">Part of the 50S ribosomal subunit. Binds 23S rRNA.</text>
</comment>
<feature type="domain" description="Large ribosomal subunit protein eL20" evidence="4">
    <location>
        <begin position="1"/>
        <end position="55"/>
    </location>
</feature>
<dbReference type="OrthoDB" id="191241at2157"/>
<keyword evidence="6" id="KW-1185">Reference proteome</keyword>
<evidence type="ECO:0000256" key="1">
    <source>
        <dbReference type="ARBA" id="ARBA00022980"/>
    </source>
</evidence>
<dbReference type="InterPro" id="IPR023573">
    <property type="entry name" value="Ribosomal_eL20_dom"/>
</dbReference>
<dbReference type="GO" id="GO:1990904">
    <property type="term" value="C:ribonucleoprotein complex"/>
    <property type="evidence" value="ECO:0007669"/>
    <property type="project" value="UniProtKB-KW"/>
</dbReference>
<evidence type="ECO:0000256" key="3">
    <source>
        <dbReference type="HAMAP-Rule" id="MF_00273"/>
    </source>
</evidence>
<dbReference type="SUPFAM" id="SSF160374">
    <property type="entry name" value="RplX-like"/>
    <property type="match status" value="1"/>
</dbReference>
<dbReference type="EMBL" id="ASGZ01000057">
    <property type="protein sequence ID" value="ESP87491.1"/>
    <property type="molecule type" value="Genomic_DNA"/>
</dbReference>
<evidence type="ECO:0000313" key="5">
    <source>
        <dbReference type="EMBL" id="ESP87491.1"/>
    </source>
</evidence>
<dbReference type="Pfam" id="PF01775">
    <property type="entry name" value="Ribosomal_L18A"/>
    <property type="match status" value="1"/>
</dbReference>
<dbReference type="HAMAP" id="MF_00273">
    <property type="entry name" value="Ribosomal_eL20"/>
    <property type="match status" value="1"/>
</dbReference>
<name>V4GR11_9EURY</name>
<keyword evidence="1 3" id="KW-0689">Ribosomal protein</keyword>
<dbReference type="GO" id="GO:0006412">
    <property type="term" value="P:translation"/>
    <property type="evidence" value="ECO:0007669"/>
    <property type="project" value="UniProtKB-UniRule"/>
</dbReference>
<dbReference type="RefSeq" id="WP_023395274.1">
    <property type="nucleotide sequence ID" value="NZ_ASGZ01000057.1"/>
</dbReference>
<keyword evidence="2 3" id="KW-0687">Ribonucleoprotein</keyword>
<sequence length="58" mass="6536">MSQFTVSGEFQTRDGPREFSRVVDATNENVAREHVLSRFGAEHGLKRTQVTLNEVTAE</sequence>
<comment type="similarity">
    <text evidence="3">Belongs to the eukaryotic ribosomal protein eL20 family.</text>
</comment>
<keyword evidence="3" id="KW-0694">RNA-binding</keyword>
<comment type="caution">
    <text evidence="5">The sequence shown here is derived from an EMBL/GenBank/DDBJ whole genome shotgun (WGS) entry which is preliminary data.</text>
</comment>
<proteinExistence type="inferred from homology"/>
<keyword evidence="3" id="KW-0699">rRNA-binding</keyword>
<dbReference type="InterPro" id="IPR028877">
    <property type="entry name" value="Ribosomal_eL20"/>
</dbReference>
<accession>V4GR11</accession>